<accession>A0A914IA01</accession>
<dbReference type="AlphaFoldDB" id="A0A914IA01"/>
<protein>
    <submittedName>
        <fullName evidence="2">Uncharacterized protein</fullName>
    </submittedName>
</protein>
<organism evidence="1 2">
    <name type="scientific">Globodera rostochiensis</name>
    <name type="common">Golden nematode worm</name>
    <name type="synonym">Heterodera rostochiensis</name>
    <dbReference type="NCBI Taxonomy" id="31243"/>
    <lineage>
        <taxon>Eukaryota</taxon>
        <taxon>Metazoa</taxon>
        <taxon>Ecdysozoa</taxon>
        <taxon>Nematoda</taxon>
        <taxon>Chromadorea</taxon>
        <taxon>Rhabditida</taxon>
        <taxon>Tylenchina</taxon>
        <taxon>Tylenchomorpha</taxon>
        <taxon>Tylenchoidea</taxon>
        <taxon>Heteroderidae</taxon>
        <taxon>Heteroderinae</taxon>
        <taxon>Globodera</taxon>
    </lineage>
</organism>
<evidence type="ECO:0000313" key="1">
    <source>
        <dbReference type="Proteomes" id="UP000887572"/>
    </source>
</evidence>
<keyword evidence="1" id="KW-1185">Reference proteome</keyword>
<dbReference type="Proteomes" id="UP000887572">
    <property type="component" value="Unplaced"/>
</dbReference>
<sequence>MASNFAHRHKICGFLRHVQSVKRHFSSSSPCLVETTNSAEIEESGLNDLMAAQIEWKREKDAELLARSQRAKLAAVRRLHDFLLNGPKEASTSIWRPLGVEGRAECDRILAHFEERMAEEMKKTEATLVAVAEQRKIPRQIERELDVFKTLYLRVLFRLFREVYRLGADEMQKSGEKGVQRQRAEKAQVERLNAVFDLVPEMTELKRHCFLGVFWLSDGQSFRFLDHLNTKCGRSSLDGPHVNFICHIAIATKEAPILEPLTELATFLPSNFLHIAKVFNSLALIYGQTDNFDKLEELWRKLDRMKRNVPFAEQRSRMKPILARIAHFFRTANRTAPGSLQAAIKRLDGQPFFISAHAKKREGNTLLYCNAICVRFVLHAVNEPIGRVVFWIILTF</sequence>
<name>A0A914IA01_GLORO</name>
<proteinExistence type="predicted"/>
<reference evidence="2" key="1">
    <citation type="submission" date="2022-11" db="UniProtKB">
        <authorList>
            <consortium name="WormBaseParasite"/>
        </authorList>
    </citation>
    <scope>IDENTIFICATION</scope>
</reference>
<evidence type="ECO:0000313" key="2">
    <source>
        <dbReference type="WBParaSite" id="Gr19_v10_g8267.t1"/>
    </source>
</evidence>
<dbReference type="WBParaSite" id="Gr19_v10_g8267.t1">
    <property type="protein sequence ID" value="Gr19_v10_g8267.t1"/>
    <property type="gene ID" value="Gr19_v10_g8267"/>
</dbReference>